<dbReference type="PANTHER" id="PTHR21403">
    <property type="entry name" value="ATP PHOSPHORIBOSYLTRANSFERASE ATP-PRTASE"/>
    <property type="match status" value="1"/>
</dbReference>
<dbReference type="Proteomes" id="UP000290289">
    <property type="component" value="Chromosome 9"/>
</dbReference>
<dbReference type="GO" id="GO:0000105">
    <property type="term" value="P:L-histidine biosynthetic process"/>
    <property type="evidence" value="ECO:0007669"/>
    <property type="project" value="UniProtKB-UniPathway"/>
</dbReference>
<keyword evidence="2" id="KW-1185">Reference proteome</keyword>
<evidence type="ECO:0000313" key="2">
    <source>
        <dbReference type="Proteomes" id="UP000290289"/>
    </source>
</evidence>
<organism evidence="1 2">
    <name type="scientific">Malus domestica</name>
    <name type="common">Apple</name>
    <name type="synonym">Pyrus malus</name>
    <dbReference type="NCBI Taxonomy" id="3750"/>
    <lineage>
        <taxon>Eukaryota</taxon>
        <taxon>Viridiplantae</taxon>
        <taxon>Streptophyta</taxon>
        <taxon>Embryophyta</taxon>
        <taxon>Tracheophyta</taxon>
        <taxon>Spermatophyta</taxon>
        <taxon>Magnoliopsida</taxon>
        <taxon>eudicotyledons</taxon>
        <taxon>Gunneridae</taxon>
        <taxon>Pentapetalae</taxon>
        <taxon>rosids</taxon>
        <taxon>fabids</taxon>
        <taxon>Rosales</taxon>
        <taxon>Rosaceae</taxon>
        <taxon>Amygdaloideae</taxon>
        <taxon>Maleae</taxon>
        <taxon>Malus</taxon>
    </lineage>
</organism>
<gene>
    <name evidence="1" type="ORF">DVH24_000035</name>
</gene>
<dbReference type="UniPathway" id="UPA00031">
    <property type="reaction ID" value="UER00006"/>
</dbReference>
<proteinExistence type="predicted"/>
<evidence type="ECO:0000313" key="1">
    <source>
        <dbReference type="EMBL" id="RXH88436.1"/>
    </source>
</evidence>
<dbReference type="Gene3D" id="3.40.190.10">
    <property type="entry name" value="Periplasmic binding protein-like II"/>
    <property type="match status" value="1"/>
</dbReference>
<sequence>MAEAVNGRVFVRNEIRLGLPSKGSMAADTLDLLKDCQLPVKHVNSHQYVAQIPQGVDIEI</sequence>
<comment type="caution">
    <text evidence="1">The sequence shown here is derived from an EMBL/GenBank/DDBJ whole genome shotgun (WGS) entry which is preliminary data.</text>
</comment>
<dbReference type="GO" id="GO:0003879">
    <property type="term" value="F:ATP phosphoribosyltransferase activity"/>
    <property type="evidence" value="ECO:0007669"/>
    <property type="project" value="UniProtKB-EC"/>
</dbReference>
<dbReference type="EMBL" id="RDQH01000335">
    <property type="protein sequence ID" value="RXH88436.1"/>
    <property type="molecule type" value="Genomic_DNA"/>
</dbReference>
<name>A0A498IZD4_MALDO</name>
<protein>
    <submittedName>
        <fullName evidence="1">Uncharacterized protein</fullName>
    </submittedName>
</protein>
<dbReference type="InterPro" id="IPR001348">
    <property type="entry name" value="ATP_PRibTrfase_HisG"/>
</dbReference>
<reference evidence="1 2" key="1">
    <citation type="submission" date="2018-10" db="EMBL/GenBank/DDBJ databases">
        <title>A high-quality apple genome assembly.</title>
        <authorList>
            <person name="Hu J."/>
        </authorList>
    </citation>
    <scope>NUCLEOTIDE SEQUENCE [LARGE SCALE GENOMIC DNA]</scope>
    <source>
        <strain evidence="2">cv. HFTH1</strain>
        <tissue evidence="1">Young leaf</tissue>
    </source>
</reference>
<dbReference type="PANTHER" id="PTHR21403:SF8">
    <property type="entry name" value="ATP PHOSPHORIBOSYLTRANSFERASE"/>
    <property type="match status" value="1"/>
</dbReference>
<accession>A0A498IZD4</accession>
<dbReference type="STRING" id="3750.A0A498IZD4"/>
<dbReference type="AlphaFoldDB" id="A0A498IZD4"/>